<evidence type="ECO:0000313" key="2">
    <source>
        <dbReference type="EMBL" id="OWP79720.1"/>
    </source>
</evidence>
<evidence type="ECO:0000313" key="3">
    <source>
        <dbReference type="Proteomes" id="UP000198034"/>
    </source>
</evidence>
<sequence length="202" mass="23419">MRFKLPLFIIYCLLLSHYGLNAQETTSSVEKKYRFAFQMDNRFSSLRGTQISILGAKIGFQYKNKLRFGLGTSFILSPVEITYINKKTHTINDNKVSFWYGSLFLDWIFYKNHKWQCFVTEQIGFGKPSFVREVNEDIVRDTNIPLYVNEISGQANYKVLKWLGVGVGFGYRNILNSKAALKTTFDAPIYIGKIIVYPENIF</sequence>
<organism evidence="2 3">
    <name type="scientific">Flavobacterium columnare</name>
    <dbReference type="NCBI Taxonomy" id="996"/>
    <lineage>
        <taxon>Bacteria</taxon>
        <taxon>Pseudomonadati</taxon>
        <taxon>Bacteroidota</taxon>
        <taxon>Flavobacteriia</taxon>
        <taxon>Flavobacteriales</taxon>
        <taxon>Flavobacteriaceae</taxon>
        <taxon>Flavobacterium</taxon>
    </lineage>
</organism>
<evidence type="ECO:0008006" key="4">
    <source>
        <dbReference type="Google" id="ProtNLM"/>
    </source>
</evidence>
<comment type="caution">
    <text evidence="2">The sequence shown here is derived from an EMBL/GenBank/DDBJ whole genome shotgun (WGS) entry which is preliminary data.</text>
</comment>
<name>A0A246GEC4_9FLAO</name>
<dbReference type="Proteomes" id="UP000198034">
    <property type="component" value="Unassembled WGS sequence"/>
</dbReference>
<gene>
    <name evidence="2" type="ORF">BWK62_00330</name>
</gene>
<feature type="signal peptide" evidence="1">
    <location>
        <begin position="1"/>
        <end position="22"/>
    </location>
</feature>
<feature type="chain" id="PRO_5012964496" description="Outer membrane protein beta-barrel domain-containing protein" evidence="1">
    <location>
        <begin position="23"/>
        <end position="202"/>
    </location>
</feature>
<dbReference type="EMBL" id="MTCY01000001">
    <property type="protein sequence ID" value="OWP79720.1"/>
    <property type="molecule type" value="Genomic_DNA"/>
</dbReference>
<keyword evidence="1" id="KW-0732">Signal</keyword>
<protein>
    <recommendedName>
        <fullName evidence="4">Outer membrane protein beta-barrel domain-containing protein</fullName>
    </recommendedName>
</protein>
<proteinExistence type="predicted"/>
<dbReference type="OrthoDB" id="1369748at2"/>
<dbReference type="AlphaFoldDB" id="A0A246GEC4"/>
<reference evidence="2 3" key="1">
    <citation type="journal article" date="2017" name="Infect. Genet. Evol.">
        <title>Comparative genome analysis of fish pathogen Flavobacterium columnare reveals extensive sequence diversity within the species.</title>
        <authorList>
            <person name="Kayansamruaj P."/>
            <person name="Dong H.T."/>
            <person name="Hirono I."/>
            <person name="Kondo H."/>
            <person name="Senapin S."/>
            <person name="Rodkhum C."/>
        </authorList>
    </citation>
    <scope>NUCLEOTIDE SEQUENCE [LARGE SCALE GENOMIC DNA]</scope>
    <source>
        <strain evidence="2 3">1214</strain>
    </source>
</reference>
<accession>A0A246GEC4</accession>
<evidence type="ECO:0000256" key="1">
    <source>
        <dbReference type="SAM" id="SignalP"/>
    </source>
</evidence>